<proteinExistence type="predicted"/>
<organism evidence="1 2">
    <name type="scientific">Acaryochloris marina (strain MBIC 11017)</name>
    <dbReference type="NCBI Taxonomy" id="329726"/>
    <lineage>
        <taxon>Bacteria</taxon>
        <taxon>Bacillati</taxon>
        <taxon>Cyanobacteriota</taxon>
        <taxon>Cyanophyceae</taxon>
        <taxon>Acaryochloridales</taxon>
        <taxon>Acaryochloridaceae</taxon>
        <taxon>Acaryochloris</taxon>
    </lineage>
</organism>
<dbReference type="KEGG" id="amr:AM1_4587"/>
<dbReference type="EMBL" id="CP000828">
    <property type="protein sequence ID" value="ABW29561.1"/>
    <property type="molecule type" value="Genomic_DNA"/>
</dbReference>
<sequence length="45" mass="4999">MSWSNLAPGMNQIPHCKQTGYEIRFATKPYPISSLQAAGNQPLHN</sequence>
<gene>
    <name evidence="1" type="ordered locus">AM1_4587</name>
</gene>
<reference evidence="1 2" key="1">
    <citation type="journal article" date="2008" name="Proc. Natl. Acad. Sci. U.S.A.">
        <title>Niche adaptation and genome expansion in the chlorophyll d-producing cyanobacterium Acaryochloris marina.</title>
        <authorList>
            <person name="Swingley W.D."/>
            <person name="Chen M."/>
            <person name="Cheung P.C."/>
            <person name="Conrad A.L."/>
            <person name="Dejesa L.C."/>
            <person name="Hao J."/>
            <person name="Honchak B.M."/>
            <person name="Karbach L.E."/>
            <person name="Kurdoglu A."/>
            <person name="Lahiri S."/>
            <person name="Mastrian S.D."/>
            <person name="Miyashita H."/>
            <person name="Page L."/>
            <person name="Ramakrishna P."/>
            <person name="Satoh S."/>
            <person name="Sattley W.M."/>
            <person name="Shimada Y."/>
            <person name="Taylor H.L."/>
            <person name="Tomo T."/>
            <person name="Tsuchiya T."/>
            <person name="Wang Z.T."/>
            <person name="Raymond J."/>
            <person name="Mimuro M."/>
            <person name="Blankenship R.E."/>
            <person name="Touchman J.W."/>
        </authorList>
    </citation>
    <scope>NUCLEOTIDE SEQUENCE [LARGE SCALE GENOMIC DNA]</scope>
    <source>
        <strain evidence="2">MBIC 11017</strain>
    </source>
</reference>
<evidence type="ECO:0000313" key="1">
    <source>
        <dbReference type="EMBL" id="ABW29561.1"/>
    </source>
</evidence>
<accession>B0BZB7</accession>
<dbReference type="AlphaFoldDB" id="B0BZB7"/>
<evidence type="ECO:0000313" key="2">
    <source>
        <dbReference type="Proteomes" id="UP000000268"/>
    </source>
</evidence>
<name>B0BZB7_ACAM1</name>
<dbReference type="HOGENOM" id="CLU_3194730_0_0_3"/>
<keyword evidence="2" id="KW-1185">Reference proteome</keyword>
<protein>
    <submittedName>
        <fullName evidence="1">Uncharacterized protein</fullName>
    </submittedName>
</protein>
<dbReference type="Proteomes" id="UP000000268">
    <property type="component" value="Chromosome"/>
</dbReference>